<evidence type="ECO:0000313" key="2">
    <source>
        <dbReference type="Proteomes" id="UP000076727"/>
    </source>
</evidence>
<organism evidence="1 2">
    <name type="scientific">Daedalea quercina L-15889</name>
    <dbReference type="NCBI Taxonomy" id="1314783"/>
    <lineage>
        <taxon>Eukaryota</taxon>
        <taxon>Fungi</taxon>
        <taxon>Dikarya</taxon>
        <taxon>Basidiomycota</taxon>
        <taxon>Agaricomycotina</taxon>
        <taxon>Agaricomycetes</taxon>
        <taxon>Polyporales</taxon>
        <taxon>Fomitopsis</taxon>
    </lineage>
</organism>
<dbReference type="Proteomes" id="UP000076727">
    <property type="component" value="Unassembled WGS sequence"/>
</dbReference>
<dbReference type="AlphaFoldDB" id="A0A165NVN9"/>
<evidence type="ECO:0000313" key="1">
    <source>
        <dbReference type="EMBL" id="KZT67432.1"/>
    </source>
</evidence>
<name>A0A165NVN9_9APHY</name>
<accession>A0A165NVN9</accession>
<dbReference type="EMBL" id="KV429076">
    <property type="protein sequence ID" value="KZT67432.1"/>
    <property type="molecule type" value="Genomic_DNA"/>
</dbReference>
<protein>
    <submittedName>
        <fullName evidence="1">Uncharacterized protein</fullName>
    </submittedName>
</protein>
<sequence>MHVCDCRNRTRASSSQTGSSRRRTAHSRALCLPVRALKVCGTLEGSFSSNNTSMATLPYETLLHWTVYSLDLESVELLLLHGACTSWGWMVTVPDCRTSMEECLDGLPSRLWTAMSVFLLVSTANARVPWDRQDMKCATSAKTSKFSKWAR</sequence>
<reference evidence="1 2" key="1">
    <citation type="journal article" date="2016" name="Mol. Biol. Evol.">
        <title>Comparative Genomics of Early-Diverging Mushroom-Forming Fungi Provides Insights into the Origins of Lignocellulose Decay Capabilities.</title>
        <authorList>
            <person name="Nagy L.G."/>
            <person name="Riley R."/>
            <person name="Tritt A."/>
            <person name="Adam C."/>
            <person name="Daum C."/>
            <person name="Floudas D."/>
            <person name="Sun H."/>
            <person name="Yadav J.S."/>
            <person name="Pangilinan J."/>
            <person name="Larsson K.H."/>
            <person name="Matsuura K."/>
            <person name="Barry K."/>
            <person name="Labutti K."/>
            <person name="Kuo R."/>
            <person name="Ohm R.A."/>
            <person name="Bhattacharya S.S."/>
            <person name="Shirouzu T."/>
            <person name="Yoshinaga Y."/>
            <person name="Martin F.M."/>
            <person name="Grigoriev I.V."/>
            <person name="Hibbett D.S."/>
        </authorList>
    </citation>
    <scope>NUCLEOTIDE SEQUENCE [LARGE SCALE GENOMIC DNA]</scope>
    <source>
        <strain evidence="1 2">L-15889</strain>
    </source>
</reference>
<keyword evidence="2" id="KW-1185">Reference proteome</keyword>
<gene>
    <name evidence="1" type="ORF">DAEQUDRAFT_391598</name>
</gene>
<proteinExistence type="predicted"/>